<proteinExistence type="predicted"/>
<evidence type="ECO:0008006" key="3">
    <source>
        <dbReference type="Google" id="ProtNLM"/>
    </source>
</evidence>
<dbReference type="GeneID" id="63865868"/>
<accession>A0A8G1RT00</accession>
<gene>
    <name evidence="1" type="ORF">BO72DRAFT_495300</name>
</gene>
<organism evidence="1 2">
    <name type="scientific">Aspergillus fijiensis CBS 313.89</name>
    <dbReference type="NCBI Taxonomy" id="1448319"/>
    <lineage>
        <taxon>Eukaryota</taxon>
        <taxon>Fungi</taxon>
        <taxon>Dikarya</taxon>
        <taxon>Ascomycota</taxon>
        <taxon>Pezizomycotina</taxon>
        <taxon>Eurotiomycetes</taxon>
        <taxon>Eurotiomycetidae</taxon>
        <taxon>Eurotiales</taxon>
        <taxon>Aspergillaceae</taxon>
        <taxon>Aspergillus</taxon>
    </lineage>
</organism>
<dbReference type="Proteomes" id="UP000249789">
    <property type="component" value="Unassembled WGS sequence"/>
</dbReference>
<sequence length="231" mass="25710">MKATSTPLPAPRGPSIQLAVSAVLELLLSTGKWNSLLSPVHLDPSICEKALAIATEAAQVQNLQWLLDRGFLPVRGPQSSSSPPPTVNLLGLVALTTGADDAAAATLDLLLRAGLDVNEIISRETALTLVAWRCDLWQESQRCRVRMRMLLDRGAHLLPPQNLPHATRCGILGPLSLKLLGRHPELDRLIFQELEARREPWPVGERLFGWAEYCAHIREIRQYSWRVRYLI</sequence>
<name>A0A8G1RT00_9EURO</name>
<keyword evidence="2" id="KW-1185">Reference proteome</keyword>
<protein>
    <recommendedName>
        <fullName evidence="3">Ankyrin</fullName>
    </recommendedName>
</protein>
<dbReference type="RefSeq" id="XP_040802157.1">
    <property type="nucleotide sequence ID" value="XM_040948535.1"/>
</dbReference>
<dbReference type="EMBL" id="KZ824638">
    <property type="protein sequence ID" value="RAK78147.1"/>
    <property type="molecule type" value="Genomic_DNA"/>
</dbReference>
<dbReference type="VEuPathDB" id="FungiDB:BO72DRAFT_495300"/>
<reference evidence="1 2" key="1">
    <citation type="submission" date="2018-02" db="EMBL/GenBank/DDBJ databases">
        <title>The genomes of Aspergillus section Nigri reveals drivers in fungal speciation.</title>
        <authorList>
            <consortium name="DOE Joint Genome Institute"/>
            <person name="Vesth T.C."/>
            <person name="Nybo J."/>
            <person name="Theobald S."/>
            <person name="Brandl J."/>
            <person name="Frisvad J.C."/>
            <person name="Nielsen K.F."/>
            <person name="Lyhne E.K."/>
            <person name="Kogle M.E."/>
            <person name="Kuo A."/>
            <person name="Riley R."/>
            <person name="Clum A."/>
            <person name="Nolan M."/>
            <person name="Lipzen A."/>
            <person name="Salamov A."/>
            <person name="Henrissat B."/>
            <person name="Wiebenga A."/>
            <person name="De vries R.P."/>
            <person name="Grigoriev I.V."/>
            <person name="Mortensen U.H."/>
            <person name="Andersen M.R."/>
            <person name="Baker S.E."/>
        </authorList>
    </citation>
    <scope>NUCLEOTIDE SEQUENCE [LARGE SCALE GENOMIC DNA]</scope>
    <source>
        <strain evidence="1 2">CBS 313.89</strain>
    </source>
</reference>
<evidence type="ECO:0000313" key="1">
    <source>
        <dbReference type="EMBL" id="RAK78147.1"/>
    </source>
</evidence>
<dbReference type="OrthoDB" id="366390at2759"/>
<evidence type="ECO:0000313" key="2">
    <source>
        <dbReference type="Proteomes" id="UP000249789"/>
    </source>
</evidence>
<dbReference type="AlphaFoldDB" id="A0A8G1RT00"/>